<reference evidence="7 8" key="1">
    <citation type="submission" date="2016-10" db="EMBL/GenBank/DDBJ databases">
        <authorList>
            <person name="de Groot N.N."/>
        </authorList>
    </citation>
    <scope>NUCLEOTIDE SEQUENCE [LARGE SCALE GENOMIC DNA]</scope>
    <source>
        <strain evidence="7 8">ASO4-2</strain>
    </source>
</reference>
<evidence type="ECO:0000256" key="6">
    <source>
        <dbReference type="SAM" id="Phobius"/>
    </source>
</evidence>
<keyword evidence="4 6" id="KW-0472">Membrane</keyword>
<feature type="transmembrane region" description="Helical" evidence="6">
    <location>
        <begin position="105"/>
        <end position="130"/>
    </location>
</feature>
<dbReference type="Proteomes" id="UP000198771">
    <property type="component" value="Unassembled WGS sequence"/>
</dbReference>
<evidence type="ECO:0000313" key="8">
    <source>
        <dbReference type="Proteomes" id="UP000198771"/>
    </source>
</evidence>
<organism evidence="7 8">
    <name type="scientific">Desulfonatronum thiosulfatophilum</name>
    <dbReference type="NCBI Taxonomy" id="617002"/>
    <lineage>
        <taxon>Bacteria</taxon>
        <taxon>Pseudomonadati</taxon>
        <taxon>Thermodesulfobacteriota</taxon>
        <taxon>Desulfovibrionia</taxon>
        <taxon>Desulfovibrionales</taxon>
        <taxon>Desulfonatronaceae</taxon>
        <taxon>Desulfonatronum</taxon>
    </lineage>
</organism>
<protein>
    <submittedName>
        <fullName evidence="7">Membrane protein required for colicin V production</fullName>
    </submittedName>
</protein>
<evidence type="ECO:0000256" key="1">
    <source>
        <dbReference type="ARBA" id="ARBA00004141"/>
    </source>
</evidence>
<proteinExistence type="predicted"/>
<keyword evidence="8" id="KW-1185">Reference proteome</keyword>
<dbReference type="InterPro" id="IPR003825">
    <property type="entry name" value="Colicin-V_CvpA"/>
</dbReference>
<dbReference type="EMBL" id="FMXO01000017">
    <property type="protein sequence ID" value="SDB55233.1"/>
    <property type="molecule type" value="Genomic_DNA"/>
</dbReference>
<evidence type="ECO:0000256" key="4">
    <source>
        <dbReference type="ARBA" id="ARBA00023136"/>
    </source>
</evidence>
<evidence type="ECO:0000256" key="2">
    <source>
        <dbReference type="ARBA" id="ARBA00022692"/>
    </source>
</evidence>
<feature type="transmembrane region" description="Helical" evidence="6">
    <location>
        <begin position="6"/>
        <end position="26"/>
    </location>
</feature>
<gene>
    <name evidence="7" type="ORF">SAMN05660653_02753</name>
</gene>
<dbReference type="GO" id="GO:0009403">
    <property type="term" value="P:toxin biosynthetic process"/>
    <property type="evidence" value="ECO:0007669"/>
    <property type="project" value="InterPro"/>
</dbReference>
<dbReference type="Pfam" id="PF02674">
    <property type="entry name" value="Colicin_V"/>
    <property type="match status" value="1"/>
</dbReference>
<dbReference type="AlphaFoldDB" id="A0A1G6ECU5"/>
<dbReference type="PANTHER" id="PTHR37306">
    <property type="entry name" value="COLICIN V PRODUCTION PROTEIN"/>
    <property type="match status" value="1"/>
</dbReference>
<accession>A0A1G6ECU5</accession>
<evidence type="ECO:0000256" key="5">
    <source>
        <dbReference type="SAM" id="MobiDB-lite"/>
    </source>
</evidence>
<keyword evidence="2 6" id="KW-0812">Transmembrane</keyword>
<feature type="transmembrane region" description="Helical" evidence="6">
    <location>
        <begin position="33"/>
        <end position="50"/>
    </location>
</feature>
<evidence type="ECO:0000313" key="7">
    <source>
        <dbReference type="EMBL" id="SDB55233.1"/>
    </source>
</evidence>
<dbReference type="STRING" id="617002.SAMN05660653_02753"/>
<evidence type="ECO:0000256" key="3">
    <source>
        <dbReference type="ARBA" id="ARBA00022989"/>
    </source>
</evidence>
<feature type="region of interest" description="Disordered" evidence="5">
    <location>
        <begin position="184"/>
        <end position="203"/>
    </location>
</feature>
<name>A0A1G6ECU5_9BACT</name>
<feature type="transmembrane region" description="Helical" evidence="6">
    <location>
        <begin position="70"/>
        <end position="93"/>
    </location>
</feature>
<keyword evidence="3 6" id="KW-1133">Transmembrane helix</keyword>
<comment type="subcellular location">
    <subcellularLocation>
        <location evidence="1">Membrane</location>
        <topology evidence="1">Multi-pass membrane protein</topology>
    </subcellularLocation>
</comment>
<dbReference type="PANTHER" id="PTHR37306:SF1">
    <property type="entry name" value="COLICIN V PRODUCTION PROTEIN"/>
    <property type="match status" value="1"/>
</dbReference>
<sequence>MPTTDMNTLDILILIILGFAMIRGLFRGFIGEISSVIGLIVGFILANRYYAQLTPLVESILPDPGTAQMLSYALVFCTGLVGVLMVASVLRHLLRVVLLGWVDRFAGGVIGLLKGGLICVLLVLLLTTFLSPKADILVESRLAPQVNRFSAILADLLPTEMRRQFEDKSQPLRQKWRENVQQRLTRAPENSHEHRPHCLATPA</sequence>
<dbReference type="GO" id="GO:0016020">
    <property type="term" value="C:membrane"/>
    <property type="evidence" value="ECO:0007669"/>
    <property type="project" value="UniProtKB-SubCell"/>
</dbReference>